<name>A0AA39NFC4_ARMTA</name>
<evidence type="ECO:0000259" key="10">
    <source>
        <dbReference type="PROSITE" id="PS50035"/>
    </source>
</evidence>
<feature type="compositionally biased region" description="Basic and acidic residues" evidence="8">
    <location>
        <begin position="113"/>
        <end position="127"/>
    </location>
</feature>
<dbReference type="SUPFAM" id="SSF50729">
    <property type="entry name" value="PH domain-like"/>
    <property type="match status" value="1"/>
</dbReference>
<dbReference type="PANTHER" id="PTHR18896:SF76">
    <property type="entry name" value="PHOSPHOLIPASE"/>
    <property type="match status" value="1"/>
</dbReference>
<comment type="catalytic activity">
    <reaction evidence="1 7">
        <text>a 1,2-diacyl-sn-glycero-3-phosphocholine + H2O = a 1,2-diacyl-sn-glycero-3-phosphate + choline + H(+)</text>
        <dbReference type="Rhea" id="RHEA:14445"/>
        <dbReference type="ChEBI" id="CHEBI:15354"/>
        <dbReference type="ChEBI" id="CHEBI:15377"/>
        <dbReference type="ChEBI" id="CHEBI:15378"/>
        <dbReference type="ChEBI" id="CHEBI:57643"/>
        <dbReference type="ChEBI" id="CHEBI:58608"/>
        <dbReference type="EC" id="3.1.4.4"/>
    </reaction>
</comment>
<keyword evidence="5 7" id="KW-0442">Lipid degradation</keyword>
<dbReference type="EMBL" id="JAUEPS010000006">
    <property type="protein sequence ID" value="KAK0464617.1"/>
    <property type="molecule type" value="Genomic_DNA"/>
</dbReference>
<dbReference type="GO" id="GO:0009395">
    <property type="term" value="P:phospholipid catabolic process"/>
    <property type="evidence" value="ECO:0007669"/>
    <property type="project" value="TreeGrafter"/>
</dbReference>
<dbReference type="CDD" id="cd09141">
    <property type="entry name" value="PLDc_vPLD1_2_yPLD_like_2"/>
    <property type="match status" value="1"/>
</dbReference>
<dbReference type="RefSeq" id="XP_060335738.1">
    <property type="nucleotide sequence ID" value="XM_060471993.1"/>
</dbReference>
<comment type="similarity">
    <text evidence="2 7">Belongs to the phospholipase D family.</text>
</comment>
<sequence length="1504" mass="169095">MTRIAEVVGQAIETGQRHGTSPGDGDHPRSALSSPSHATPRASSQEQRVAHFRTPPSTPSMRTGPPRSLSYSYSTPNSPATSRNNSKHENSDLKPDSAVEEQGDFPFVSPSTDFRDALEVRNASADKKGKKRESKLLDESWNPLKWFHESPKEEKGGFDFDGVSAEGQPREPVTDGEESTKLPPSGLRRTASGPPAPPERKTGAKWSRLRSLIPNVVNQPSHSPITPGPSVVTSNAVNITDELIAGGLSTLMLRLWFERDENNQRRVPVLFHRLRIRVSDSLHPLHGHKSVFRIECEYANGAARWVVYRQLRDFISLHYHYSLSNALQRNVEKLPEFPKTSLPYFKFLQKEGNQVGHADFARLQREALENYLLDLIRAVMFHPAANRLASFLEISALSMYLSQSGGAQYKAGYMRIEAEEGEFGRKGSSWRAKRESRWCAVRESYLVALVEPGELTVWDAFLLDSDFKIERPKRYYRQGLSLLHPDTTHDDDESNAKRKERKSEASAETEHMSLMGSIKGQISRAFRLNHSAHFHPGGHSEEAQDGTSSSSSSVASHGPTPMLDPSTNTNPLSGGVDHQDMVDSEPWQAEKKKKKKIQTDVSKHTFYISNSQMRLRLYARNERQMLQWITAFERVAAASHYTGTNRFDSFAPIRLNVAAQWLVDGRDYFWNLSRAILLARETIYIHDWWLSPELQLRRPNKERYRLDRLLERKAKEGVKICIIVYYTKQRLASLHPNIMVQRSPSHFQTGTFYWAHHEKLCVIDEAIAFMGGLDACFGRWDTPQHAVTDDAEDESSQVWPGKDYSNARISDFHTLNKPEEDMYDRTKIPRMPWHDVGMQVVGQPARDLARHFVQRWNYLLRIKNHSRAMPFLLPPPEFRPGELTQLGLTGTCEMQICRSAGPWSLGTASRNEHSIQNAYLKGLSNVVDNVNTTDTTVNDIRIENKIGDALVHRIIKAHRDGTPWKCCVVIPLLPGFAFALDHSDGSSIRIILECQNRTISRGPNSIFGRLRKEGIDPDDYITVFSLRNWGKLRDVLTTEQVYIHGKVCIVDDRLAIIGSANINERSQRGDRDSEIAAVIRDTDMIDCTMAGKPYKVGRFAHTLRVRLMREHIGVDVDALYEEDLMASDPVKPEHEPVPSNSSGEQHRRQENGIVESSVTDSSSHTASDNVGRAPNGSSEATVHTATQGSAETDDDLNTAFPKNTRTGKNVPSATLEEKVVQDYLNGDGPPANGHAPNDKAQDIKRKSEDRTSPSDAPHQALPSNGNLHGTPVDAYRSPEIDDQSPHRAAPRARSTLRKNLGSKLGQNNKWTVPTPRPHVDPNGFEDPVSDAFWKDVWVACAVHNTEIYRKVFHAVPDDLVTTWKQYKEFVLHHERLNKPAADSTTLEPVGRVPSETGDDTIPSNEAPTPAEHVTEHSDGHVHLNEEPDLNSSPGVADKEPARARSRSTRSTEPFTKAERDEMEKLLGDLCGHLVIYPNRFLEGEDVANNFLFNADRLLPLPIYD</sequence>
<keyword evidence="6" id="KW-0443">Lipid metabolism</keyword>
<evidence type="ECO:0000259" key="9">
    <source>
        <dbReference type="PROSITE" id="PS50003"/>
    </source>
</evidence>
<feature type="region of interest" description="Disordered" evidence="8">
    <location>
        <begin position="1381"/>
        <end position="1458"/>
    </location>
</feature>
<dbReference type="GeneID" id="85355541"/>
<feature type="compositionally biased region" description="Basic and acidic residues" evidence="8">
    <location>
        <begin position="1276"/>
        <end position="1285"/>
    </location>
</feature>
<dbReference type="InterPro" id="IPR025202">
    <property type="entry name" value="PLD-like_dom"/>
</dbReference>
<feature type="region of interest" description="Disordered" evidence="8">
    <location>
        <begin position="483"/>
        <end position="514"/>
    </location>
</feature>
<feature type="compositionally biased region" description="Polar residues" evidence="8">
    <location>
        <begin position="1200"/>
        <end position="1212"/>
    </location>
</feature>
<evidence type="ECO:0000256" key="8">
    <source>
        <dbReference type="SAM" id="MobiDB-lite"/>
    </source>
</evidence>
<evidence type="ECO:0000313" key="11">
    <source>
        <dbReference type="EMBL" id="KAK0464617.1"/>
    </source>
</evidence>
<evidence type="ECO:0000256" key="2">
    <source>
        <dbReference type="ARBA" id="ARBA00008664"/>
    </source>
</evidence>
<keyword evidence="3" id="KW-0677">Repeat</keyword>
<feature type="compositionally biased region" description="Polar residues" evidence="8">
    <location>
        <begin position="69"/>
        <end position="84"/>
    </location>
</feature>
<gene>
    <name evidence="11" type="ORF">EV420DRAFT_1517218</name>
</gene>
<dbReference type="InterPro" id="IPR015679">
    <property type="entry name" value="PLipase_D_fam"/>
</dbReference>
<dbReference type="GO" id="GO:0035091">
    <property type="term" value="F:phosphatidylinositol binding"/>
    <property type="evidence" value="ECO:0007669"/>
    <property type="project" value="InterPro"/>
</dbReference>
<dbReference type="GO" id="GO:0035556">
    <property type="term" value="P:intracellular signal transduction"/>
    <property type="evidence" value="ECO:0007669"/>
    <property type="project" value="InterPro"/>
</dbReference>
<dbReference type="Gene3D" id="3.30.1520.10">
    <property type="entry name" value="Phox-like domain"/>
    <property type="match status" value="1"/>
</dbReference>
<dbReference type="SUPFAM" id="SSF64268">
    <property type="entry name" value="PX domain"/>
    <property type="match status" value="1"/>
</dbReference>
<evidence type="ECO:0000256" key="6">
    <source>
        <dbReference type="ARBA" id="ARBA00023098"/>
    </source>
</evidence>
<dbReference type="PANTHER" id="PTHR18896">
    <property type="entry name" value="PHOSPHOLIPASE D"/>
    <property type="match status" value="1"/>
</dbReference>
<feature type="region of interest" description="Disordered" evidence="8">
    <location>
        <begin position="531"/>
        <end position="596"/>
    </location>
</feature>
<keyword evidence="12" id="KW-1185">Reference proteome</keyword>
<dbReference type="GO" id="GO:0006654">
    <property type="term" value="P:phosphatidic acid biosynthetic process"/>
    <property type="evidence" value="ECO:0007669"/>
    <property type="project" value="InterPro"/>
</dbReference>
<accession>A0AA39NFC4</accession>
<feature type="region of interest" description="Disordered" evidence="8">
    <location>
        <begin position="1"/>
        <end position="205"/>
    </location>
</feature>
<dbReference type="PROSITE" id="PS50035">
    <property type="entry name" value="PLD"/>
    <property type="match status" value="2"/>
</dbReference>
<feature type="compositionally biased region" description="Basic and acidic residues" evidence="8">
    <location>
        <begin position="1412"/>
        <end position="1425"/>
    </location>
</feature>
<comment type="caution">
    <text evidence="11">The sequence shown here is derived from an EMBL/GenBank/DDBJ whole genome shotgun (WGS) entry which is preliminary data.</text>
</comment>
<feature type="domain" description="PLD phosphodiesterase" evidence="10">
    <location>
        <begin position="1039"/>
        <end position="1066"/>
    </location>
</feature>
<dbReference type="GO" id="GO:0004630">
    <property type="term" value="F:phospholipase D activity"/>
    <property type="evidence" value="ECO:0007669"/>
    <property type="project" value="UniProtKB-UniRule"/>
</dbReference>
<dbReference type="SMART" id="SM00312">
    <property type="entry name" value="PX"/>
    <property type="match status" value="1"/>
</dbReference>
<evidence type="ECO:0000256" key="7">
    <source>
        <dbReference type="PIRNR" id="PIRNR009376"/>
    </source>
</evidence>
<evidence type="ECO:0000313" key="12">
    <source>
        <dbReference type="Proteomes" id="UP001175211"/>
    </source>
</evidence>
<feature type="domain" description="PLD phosphodiesterase" evidence="10">
    <location>
        <begin position="752"/>
        <end position="779"/>
    </location>
</feature>
<protein>
    <recommendedName>
        <fullName evidence="7">Phospholipase</fullName>
        <ecNumber evidence="7">3.1.4.4</ecNumber>
    </recommendedName>
</protein>
<dbReference type="InterPro" id="IPR001849">
    <property type="entry name" value="PH_domain"/>
</dbReference>
<feature type="compositionally biased region" description="Basic and acidic residues" evidence="8">
    <location>
        <begin position="1236"/>
        <end position="1252"/>
    </location>
</feature>
<dbReference type="InterPro" id="IPR001736">
    <property type="entry name" value="PLipase_D/transphosphatidylase"/>
</dbReference>
<evidence type="ECO:0000256" key="5">
    <source>
        <dbReference type="ARBA" id="ARBA00022963"/>
    </source>
</evidence>
<dbReference type="SMART" id="SM00155">
    <property type="entry name" value="PLDc"/>
    <property type="match status" value="2"/>
</dbReference>
<dbReference type="Gene3D" id="3.30.870.10">
    <property type="entry name" value="Endonuclease Chain A"/>
    <property type="match status" value="2"/>
</dbReference>
<evidence type="ECO:0000256" key="4">
    <source>
        <dbReference type="ARBA" id="ARBA00022801"/>
    </source>
</evidence>
<dbReference type="SUPFAM" id="SSF56024">
    <property type="entry name" value="Phospholipase D/nuclease"/>
    <property type="match status" value="2"/>
</dbReference>
<feature type="compositionally biased region" description="Polar residues" evidence="8">
    <location>
        <begin position="1175"/>
        <end position="1190"/>
    </location>
</feature>
<dbReference type="InterPro" id="IPR016555">
    <property type="entry name" value="PLipase_D_euk"/>
</dbReference>
<dbReference type="CDD" id="cd06093">
    <property type="entry name" value="PX_domain"/>
    <property type="match status" value="1"/>
</dbReference>
<feature type="domain" description="PH" evidence="9">
    <location>
        <begin position="416"/>
        <end position="637"/>
    </location>
</feature>
<dbReference type="InterPro" id="IPR036871">
    <property type="entry name" value="PX_dom_sf"/>
</dbReference>
<keyword evidence="4 7" id="KW-0378">Hydrolase</keyword>
<dbReference type="EC" id="3.1.4.4" evidence="7"/>
<feature type="compositionally biased region" description="Polar residues" evidence="8">
    <location>
        <begin position="31"/>
        <end position="47"/>
    </location>
</feature>
<dbReference type="PIRSF" id="PIRSF009376">
    <property type="entry name" value="Phospholipase_D_euk"/>
    <property type="match status" value="1"/>
</dbReference>
<feature type="compositionally biased region" description="Basic and acidic residues" evidence="8">
    <location>
        <begin position="494"/>
        <end position="511"/>
    </location>
</feature>
<dbReference type="SMART" id="SM00233">
    <property type="entry name" value="PH"/>
    <property type="match status" value="1"/>
</dbReference>
<feature type="compositionally biased region" description="Low complexity" evidence="8">
    <location>
        <begin position="1156"/>
        <end position="1168"/>
    </location>
</feature>
<evidence type="ECO:0000256" key="3">
    <source>
        <dbReference type="ARBA" id="ARBA00022737"/>
    </source>
</evidence>
<dbReference type="Proteomes" id="UP001175211">
    <property type="component" value="Unassembled WGS sequence"/>
</dbReference>
<organism evidence="11 12">
    <name type="scientific">Armillaria tabescens</name>
    <name type="common">Ringless honey mushroom</name>
    <name type="synonym">Agaricus tabescens</name>
    <dbReference type="NCBI Taxonomy" id="1929756"/>
    <lineage>
        <taxon>Eukaryota</taxon>
        <taxon>Fungi</taxon>
        <taxon>Dikarya</taxon>
        <taxon>Basidiomycota</taxon>
        <taxon>Agaricomycotina</taxon>
        <taxon>Agaricomycetes</taxon>
        <taxon>Agaricomycetidae</taxon>
        <taxon>Agaricales</taxon>
        <taxon>Marasmiineae</taxon>
        <taxon>Physalacriaceae</taxon>
        <taxon>Desarmillaria</taxon>
    </lineage>
</organism>
<feature type="compositionally biased region" description="Basic and acidic residues" evidence="8">
    <location>
        <begin position="86"/>
        <end position="97"/>
    </location>
</feature>
<feature type="compositionally biased region" description="Basic and acidic residues" evidence="8">
    <location>
        <begin position="146"/>
        <end position="158"/>
    </location>
</feature>
<proteinExistence type="inferred from homology"/>
<dbReference type="PROSITE" id="PS50003">
    <property type="entry name" value="PH_DOMAIN"/>
    <property type="match status" value="1"/>
</dbReference>
<dbReference type="InterPro" id="IPR001683">
    <property type="entry name" value="PX_dom"/>
</dbReference>
<reference evidence="11" key="1">
    <citation type="submission" date="2023-06" db="EMBL/GenBank/DDBJ databases">
        <authorList>
            <consortium name="Lawrence Berkeley National Laboratory"/>
            <person name="Ahrendt S."/>
            <person name="Sahu N."/>
            <person name="Indic B."/>
            <person name="Wong-Bajracharya J."/>
            <person name="Merenyi Z."/>
            <person name="Ke H.-M."/>
            <person name="Monk M."/>
            <person name="Kocsube S."/>
            <person name="Drula E."/>
            <person name="Lipzen A."/>
            <person name="Balint B."/>
            <person name="Henrissat B."/>
            <person name="Andreopoulos B."/>
            <person name="Martin F.M."/>
            <person name="Harder C.B."/>
            <person name="Rigling D."/>
            <person name="Ford K.L."/>
            <person name="Foster G.D."/>
            <person name="Pangilinan J."/>
            <person name="Papanicolaou A."/>
            <person name="Barry K."/>
            <person name="LaButti K."/>
            <person name="Viragh M."/>
            <person name="Koriabine M."/>
            <person name="Yan M."/>
            <person name="Riley R."/>
            <person name="Champramary S."/>
            <person name="Plett K.L."/>
            <person name="Tsai I.J."/>
            <person name="Slot J."/>
            <person name="Sipos G."/>
            <person name="Plett J."/>
            <person name="Nagy L.G."/>
            <person name="Grigoriev I.V."/>
        </authorList>
    </citation>
    <scope>NUCLEOTIDE SEQUENCE</scope>
    <source>
        <strain evidence="11">CCBAS 213</strain>
    </source>
</reference>
<feature type="region of interest" description="Disordered" evidence="8">
    <location>
        <begin position="1128"/>
        <end position="1322"/>
    </location>
</feature>
<dbReference type="Pfam" id="PF13091">
    <property type="entry name" value="PLDc_2"/>
    <property type="match status" value="1"/>
</dbReference>
<dbReference type="CDD" id="cd09138">
    <property type="entry name" value="PLDc_vPLD1_2_yPLD_like_1"/>
    <property type="match status" value="1"/>
</dbReference>
<evidence type="ECO:0000256" key="1">
    <source>
        <dbReference type="ARBA" id="ARBA00000798"/>
    </source>
</evidence>